<dbReference type="NCBIfam" id="TIGR00177">
    <property type="entry name" value="molyb_syn"/>
    <property type="match status" value="1"/>
</dbReference>
<dbReference type="PIRSF" id="PIRSF006728">
    <property type="entry name" value="CinA"/>
    <property type="match status" value="1"/>
</dbReference>
<keyword evidence="4" id="KW-1185">Reference proteome</keyword>
<dbReference type="InterPro" id="IPR008135">
    <property type="entry name" value="Competence-induced_CinA"/>
</dbReference>
<dbReference type="NCBIfam" id="TIGR00199">
    <property type="entry name" value="PncC_domain"/>
    <property type="match status" value="1"/>
</dbReference>
<dbReference type="PANTHER" id="PTHR13939:SF0">
    <property type="entry name" value="NMN AMIDOHYDROLASE-LIKE PROTEIN YFAY"/>
    <property type="match status" value="1"/>
</dbReference>
<dbReference type="Pfam" id="PF02464">
    <property type="entry name" value="CinA"/>
    <property type="match status" value="1"/>
</dbReference>
<dbReference type="InterPro" id="IPR041424">
    <property type="entry name" value="CinA_KH"/>
</dbReference>
<dbReference type="InterPro" id="IPR008136">
    <property type="entry name" value="CinA_C"/>
</dbReference>
<dbReference type="Proteomes" id="UP000654345">
    <property type="component" value="Unassembled WGS sequence"/>
</dbReference>
<comment type="similarity">
    <text evidence="1">Belongs to the CinA family.</text>
</comment>
<dbReference type="Gene3D" id="3.90.950.20">
    <property type="entry name" value="CinA-like"/>
    <property type="match status" value="1"/>
</dbReference>
<dbReference type="InterPro" id="IPR001453">
    <property type="entry name" value="MoaB/Mog_dom"/>
</dbReference>
<dbReference type="InterPro" id="IPR036425">
    <property type="entry name" value="MoaB/Mog-like_dom_sf"/>
</dbReference>
<reference evidence="3 4" key="1">
    <citation type="journal article" date="2021" name="Int. J. Syst. Evol. Microbiol.">
        <title>Reticulibacter mediterranei gen. nov., sp. nov., within the new family Reticulibacteraceae fam. nov., and Ktedonospora formicarum gen. nov., sp. nov., Ktedonobacter robiniae sp. nov., Dictyobacter formicarum sp. nov. and Dictyobacter arantiisoli sp. nov., belonging to the class Ktedonobacteria.</title>
        <authorList>
            <person name="Yabe S."/>
            <person name="Zheng Y."/>
            <person name="Wang C.M."/>
            <person name="Sakai Y."/>
            <person name="Abe K."/>
            <person name="Yokota A."/>
            <person name="Donadio S."/>
            <person name="Cavaletti L."/>
            <person name="Monciardini P."/>
        </authorList>
    </citation>
    <scope>NUCLEOTIDE SEQUENCE [LARGE SCALE GENOMIC DNA]</scope>
    <source>
        <strain evidence="3 4">SOSP1-30</strain>
    </source>
</reference>
<accession>A0ABQ3UG31</accession>
<dbReference type="PANTHER" id="PTHR13939">
    <property type="entry name" value="NICOTINAMIDE-NUCLEOTIDE AMIDOHYDROLASE PNCC"/>
    <property type="match status" value="1"/>
</dbReference>
<dbReference type="SUPFAM" id="SSF53218">
    <property type="entry name" value="Molybdenum cofactor biosynthesis proteins"/>
    <property type="match status" value="1"/>
</dbReference>
<evidence type="ECO:0000313" key="3">
    <source>
        <dbReference type="EMBL" id="GHO51662.1"/>
    </source>
</evidence>
<dbReference type="EMBL" id="BNJG01000001">
    <property type="protein sequence ID" value="GHO51662.1"/>
    <property type="molecule type" value="Genomic_DNA"/>
</dbReference>
<dbReference type="Gene3D" id="3.40.980.10">
    <property type="entry name" value="MoaB/Mog-like domain"/>
    <property type="match status" value="1"/>
</dbReference>
<evidence type="ECO:0000259" key="2">
    <source>
        <dbReference type="SMART" id="SM00852"/>
    </source>
</evidence>
<protein>
    <recommendedName>
        <fullName evidence="1">CinA-like protein</fullName>
    </recommendedName>
</protein>
<evidence type="ECO:0000256" key="1">
    <source>
        <dbReference type="HAMAP-Rule" id="MF_00226"/>
    </source>
</evidence>
<proteinExistence type="inferred from homology"/>
<gene>
    <name evidence="3" type="primary">cinA</name>
    <name evidence="3" type="ORF">KSB_01370</name>
</gene>
<comment type="caution">
    <text evidence="3">The sequence shown here is derived from an EMBL/GenBank/DDBJ whole genome shotgun (WGS) entry which is preliminary data.</text>
</comment>
<dbReference type="NCBIfam" id="NF001813">
    <property type="entry name" value="PRK00549.1"/>
    <property type="match status" value="1"/>
</dbReference>
<feature type="domain" description="MoaB/Mog" evidence="2">
    <location>
        <begin position="4"/>
        <end position="169"/>
    </location>
</feature>
<sequence length="411" mass="44523">MRAEIISCGTELLLGHISDTNATFLAQSLASLGVDLYHVSQVGDNQERVVETLRRALERSDLVIMTGGIGPTEDDLTRESISILMGEEMRVDPVLEQELRARFSGRDMPERNLKQATLIPSAQSLPNPRGSAPGWFVQKDQKIIVAMPGVPREMYRMWEEEAVPRLAPYLGGTIFTRILRVYGMGESTVEERLGELIHNSNPTVATYAKPDAVDVRISAKSATSEEAEKLVSEAEVQAREILGALIFGTDRDTLASVTGSLLQARHQTLSVMESLTGGLLASTITDFKTSSSHFIGGIVSYSTDLKAQFGVPRETIERYGVVSEETAIAMAKAVRMEIGTDFGISVTGVAGPDELDGKPAGTMHIAVAGPNGVVTGMGPGWRSSRSDNKRHAVNTALNLLRLYLEGRVEPK</sequence>
<dbReference type="NCBIfam" id="TIGR00200">
    <property type="entry name" value="cinA_nterm"/>
    <property type="match status" value="1"/>
</dbReference>
<name>A0ABQ3UG31_9CHLR</name>
<dbReference type="Pfam" id="PF00994">
    <property type="entry name" value="MoCF_biosynth"/>
    <property type="match status" value="1"/>
</dbReference>
<dbReference type="SUPFAM" id="SSF142433">
    <property type="entry name" value="CinA-like"/>
    <property type="match status" value="1"/>
</dbReference>
<dbReference type="SMART" id="SM00852">
    <property type="entry name" value="MoCF_biosynth"/>
    <property type="match status" value="1"/>
</dbReference>
<evidence type="ECO:0000313" key="4">
    <source>
        <dbReference type="Proteomes" id="UP000654345"/>
    </source>
</evidence>
<dbReference type="HAMAP" id="MF_00226_B">
    <property type="entry name" value="CinA_B"/>
    <property type="match status" value="1"/>
</dbReference>
<organism evidence="3 4">
    <name type="scientific">Ktedonobacter robiniae</name>
    <dbReference type="NCBI Taxonomy" id="2778365"/>
    <lineage>
        <taxon>Bacteria</taxon>
        <taxon>Bacillati</taxon>
        <taxon>Chloroflexota</taxon>
        <taxon>Ktedonobacteria</taxon>
        <taxon>Ktedonobacterales</taxon>
        <taxon>Ktedonobacteraceae</taxon>
        <taxon>Ktedonobacter</taxon>
    </lineage>
</organism>
<dbReference type="CDD" id="cd00885">
    <property type="entry name" value="cinA"/>
    <property type="match status" value="1"/>
</dbReference>
<dbReference type="Pfam" id="PF18146">
    <property type="entry name" value="CinA_KH"/>
    <property type="match status" value="1"/>
</dbReference>
<dbReference type="InterPro" id="IPR050101">
    <property type="entry name" value="CinA"/>
</dbReference>
<dbReference type="RefSeq" id="WP_201368653.1">
    <property type="nucleotide sequence ID" value="NZ_BNJG01000001.1"/>
</dbReference>
<dbReference type="Gene3D" id="3.30.70.2860">
    <property type="match status" value="1"/>
</dbReference>
<dbReference type="InterPro" id="IPR036653">
    <property type="entry name" value="CinA-like_C"/>
</dbReference>